<gene>
    <name evidence="1" type="ORF">SNOG_08227</name>
</gene>
<dbReference type="OMA" id="RNRWFPA"/>
<dbReference type="InParanoid" id="Q0UJ37"/>
<dbReference type="AlphaFoldDB" id="Q0UJ37"/>
<dbReference type="HOGENOM" id="CLU_067878_0_0_1"/>
<dbReference type="GO" id="GO:0005739">
    <property type="term" value="C:mitochondrion"/>
    <property type="evidence" value="ECO:0000318"/>
    <property type="project" value="GO_Central"/>
</dbReference>
<dbReference type="Proteomes" id="UP000001055">
    <property type="component" value="Unassembled WGS sequence"/>
</dbReference>
<name>Q0UJ37_PHANO</name>
<organism evidence="1 2">
    <name type="scientific">Phaeosphaeria nodorum (strain SN15 / ATCC MYA-4574 / FGSC 10173)</name>
    <name type="common">Glume blotch fungus</name>
    <name type="synonym">Parastagonospora nodorum</name>
    <dbReference type="NCBI Taxonomy" id="321614"/>
    <lineage>
        <taxon>Eukaryota</taxon>
        <taxon>Fungi</taxon>
        <taxon>Dikarya</taxon>
        <taxon>Ascomycota</taxon>
        <taxon>Pezizomycotina</taxon>
        <taxon>Dothideomycetes</taxon>
        <taxon>Pleosporomycetidae</taxon>
        <taxon>Pleosporales</taxon>
        <taxon>Pleosporineae</taxon>
        <taxon>Phaeosphaeriaceae</taxon>
        <taxon>Parastagonospora</taxon>
    </lineage>
</organism>
<sequence>MASVSRSSLLPQCTSCLRRVAQQNLGGWGSQQARSISKKAKEEERNIVVKLLKDVPRYGRAARVANYVTAVQLKQLKKQDLEFARDFSYGVRENLEEAEEDEEVVAHQRYVRPIEIDVLSPERSMELINTFVPPTIDFFRQRIEQDRETRQRPGASGAADVLTAAAMASKPKAHADAIYGSVSTADVVQTIRGALAHNDEAARVILNENDITFVSGHEEGDASRVKQLGVFKMEIQLPGAAEPLVRNIRVREKASEA</sequence>
<reference evidence="2" key="1">
    <citation type="journal article" date="2007" name="Plant Cell">
        <title>Dothideomycete-plant interactions illuminated by genome sequencing and EST analysis of the wheat pathogen Stagonospora nodorum.</title>
        <authorList>
            <person name="Hane J.K."/>
            <person name="Lowe R.G."/>
            <person name="Solomon P.S."/>
            <person name="Tan K.C."/>
            <person name="Schoch C.L."/>
            <person name="Spatafora J.W."/>
            <person name="Crous P.W."/>
            <person name="Kodira C."/>
            <person name="Birren B.W."/>
            <person name="Galagan J.E."/>
            <person name="Torriani S.F."/>
            <person name="McDonald B.A."/>
            <person name="Oliver R.P."/>
        </authorList>
    </citation>
    <scope>NUCLEOTIDE SEQUENCE [LARGE SCALE GENOMIC DNA]</scope>
    <source>
        <strain evidence="2">SN15 / ATCC MYA-4574 / FGSC 10173</strain>
    </source>
</reference>
<proteinExistence type="predicted"/>
<dbReference type="GeneID" id="5975447"/>
<protein>
    <recommendedName>
        <fullName evidence="3">Ribosomal protein L9 domain-containing protein</fullName>
    </recommendedName>
</protein>
<dbReference type="STRING" id="321614.Q0UJ37"/>
<dbReference type="EMBL" id="CH445336">
    <property type="protein sequence ID" value="EAT84503.1"/>
    <property type="molecule type" value="Genomic_DNA"/>
</dbReference>
<accession>Q0UJ37</accession>
<evidence type="ECO:0008006" key="3">
    <source>
        <dbReference type="Google" id="ProtNLM"/>
    </source>
</evidence>
<evidence type="ECO:0000313" key="1">
    <source>
        <dbReference type="EMBL" id="EAT84503.1"/>
    </source>
</evidence>
<dbReference type="eggNOG" id="ENOG502SA1R">
    <property type="taxonomic scope" value="Eukaryota"/>
</dbReference>
<dbReference type="VEuPathDB" id="FungiDB:JI435_082270"/>
<dbReference type="KEGG" id="pno:SNOG_08227"/>
<evidence type="ECO:0000313" key="2">
    <source>
        <dbReference type="Proteomes" id="UP000001055"/>
    </source>
</evidence>
<dbReference type="RefSeq" id="XP_001798549.1">
    <property type="nucleotide sequence ID" value="XM_001798497.1"/>
</dbReference>